<protein>
    <submittedName>
        <fullName evidence="3">Uncharacterized protein LOC105227715</fullName>
    </submittedName>
</protein>
<evidence type="ECO:0000313" key="2">
    <source>
        <dbReference type="Proteomes" id="UP001652620"/>
    </source>
</evidence>
<sequence>MDPLTLLTIICWLVLALIFSPILFFVCIYLPELPVRYIKRIRTS</sequence>
<dbReference type="Proteomes" id="UP001652620">
    <property type="component" value="Chromosome 3"/>
</dbReference>
<feature type="transmembrane region" description="Helical" evidence="1">
    <location>
        <begin position="6"/>
        <end position="30"/>
    </location>
</feature>
<keyword evidence="1" id="KW-1133">Transmembrane helix</keyword>
<dbReference type="GeneID" id="105227715"/>
<evidence type="ECO:0000256" key="1">
    <source>
        <dbReference type="SAM" id="Phobius"/>
    </source>
</evidence>
<evidence type="ECO:0000313" key="3">
    <source>
        <dbReference type="RefSeq" id="XP_049309547.1"/>
    </source>
</evidence>
<keyword evidence="2" id="KW-1185">Reference proteome</keyword>
<proteinExistence type="predicted"/>
<gene>
    <name evidence="3" type="primary">LOC105227715</name>
</gene>
<organism evidence="2 3">
    <name type="scientific">Bactrocera dorsalis</name>
    <name type="common">Oriental fruit fly</name>
    <name type="synonym">Dacus dorsalis</name>
    <dbReference type="NCBI Taxonomy" id="27457"/>
    <lineage>
        <taxon>Eukaryota</taxon>
        <taxon>Metazoa</taxon>
        <taxon>Ecdysozoa</taxon>
        <taxon>Arthropoda</taxon>
        <taxon>Hexapoda</taxon>
        <taxon>Insecta</taxon>
        <taxon>Pterygota</taxon>
        <taxon>Neoptera</taxon>
        <taxon>Endopterygota</taxon>
        <taxon>Diptera</taxon>
        <taxon>Brachycera</taxon>
        <taxon>Muscomorpha</taxon>
        <taxon>Tephritoidea</taxon>
        <taxon>Tephritidae</taxon>
        <taxon>Bactrocera</taxon>
        <taxon>Bactrocera</taxon>
    </lineage>
</organism>
<accession>A0ABM3JK04</accession>
<keyword evidence="1" id="KW-0472">Membrane</keyword>
<dbReference type="RefSeq" id="XP_049309547.1">
    <property type="nucleotide sequence ID" value="XM_049453590.1"/>
</dbReference>
<keyword evidence="1" id="KW-0812">Transmembrane</keyword>
<name>A0ABM3JK04_BACDO</name>
<reference evidence="3" key="1">
    <citation type="submission" date="2025-08" db="UniProtKB">
        <authorList>
            <consortium name="RefSeq"/>
        </authorList>
    </citation>
    <scope>IDENTIFICATION</scope>
    <source>
        <tissue evidence="3">Adult</tissue>
    </source>
</reference>